<evidence type="ECO:0000313" key="5">
    <source>
        <dbReference type="Proteomes" id="UP000035929"/>
    </source>
</evidence>
<organism evidence="4 5">
    <name type="scientific">Methylobacterium aquaticum</name>
    <dbReference type="NCBI Taxonomy" id="270351"/>
    <lineage>
        <taxon>Bacteria</taxon>
        <taxon>Pseudomonadati</taxon>
        <taxon>Pseudomonadota</taxon>
        <taxon>Alphaproteobacteria</taxon>
        <taxon>Hyphomicrobiales</taxon>
        <taxon>Methylobacteriaceae</taxon>
        <taxon>Methylobacterium</taxon>
    </lineage>
</organism>
<dbReference type="SMART" id="SM00448">
    <property type="entry name" value="REC"/>
    <property type="match status" value="1"/>
</dbReference>
<dbReference type="InterPro" id="IPR011006">
    <property type="entry name" value="CheY-like_superfamily"/>
</dbReference>
<dbReference type="PROSITE" id="PS50110">
    <property type="entry name" value="RESPONSE_REGULATORY"/>
    <property type="match status" value="1"/>
</dbReference>
<gene>
    <name evidence="4" type="ORF">VP06_10740</name>
</gene>
<dbReference type="InterPro" id="IPR001789">
    <property type="entry name" value="Sig_transdc_resp-reg_receiver"/>
</dbReference>
<feature type="domain" description="Response regulatory" evidence="3">
    <location>
        <begin position="17"/>
        <end position="132"/>
    </location>
</feature>
<evidence type="ECO:0000313" key="4">
    <source>
        <dbReference type="EMBL" id="KMO36058.1"/>
    </source>
</evidence>
<comment type="caution">
    <text evidence="4">The sequence shown here is derived from an EMBL/GenBank/DDBJ whole genome shotgun (WGS) entry which is preliminary data.</text>
</comment>
<name>A0A0J6SRS7_9HYPH</name>
<dbReference type="PANTHER" id="PTHR44591">
    <property type="entry name" value="STRESS RESPONSE REGULATOR PROTEIN 1"/>
    <property type="match status" value="1"/>
</dbReference>
<dbReference type="EMBL" id="LABX01000076">
    <property type="protein sequence ID" value="KMO36058.1"/>
    <property type="molecule type" value="Genomic_DNA"/>
</dbReference>
<protein>
    <submittedName>
        <fullName evidence="4">Response regulator receiver protein</fullName>
    </submittedName>
</protein>
<dbReference type="OrthoDB" id="7569831at2"/>
<reference evidence="4 5" key="1">
    <citation type="submission" date="2015-03" db="EMBL/GenBank/DDBJ databases">
        <title>Genome sequencing of Methylobacterium aquaticum DSM16371 type strain.</title>
        <authorList>
            <person name="Chaudhry V."/>
            <person name="Patil P.B."/>
        </authorList>
    </citation>
    <scope>NUCLEOTIDE SEQUENCE [LARGE SCALE GENOMIC DNA]</scope>
    <source>
        <strain evidence="4 5">DSM 16371</strain>
    </source>
</reference>
<dbReference type="PANTHER" id="PTHR44591:SF24">
    <property type="entry name" value="PROTEIN-GLUTAMATE METHYLESTERASE_PROTEIN-GLUTAMINE GLUTAMINASE 1"/>
    <property type="match status" value="1"/>
</dbReference>
<dbReference type="PATRIC" id="fig|270351.6.peg.7062"/>
<dbReference type="GO" id="GO:0000160">
    <property type="term" value="P:phosphorelay signal transduction system"/>
    <property type="evidence" value="ECO:0007669"/>
    <property type="project" value="InterPro"/>
</dbReference>
<dbReference type="SUPFAM" id="SSF52172">
    <property type="entry name" value="CheY-like"/>
    <property type="match status" value="1"/>
</dbReference>
<dbReference type="Gene3D" id="3.40.50.2300">
    <property type="match status" value="1"/>
</dbReference>
<keyword evidence="1 2" id="KW-0597">Phosphoprotein</keyword>
<evidence type="ECO:0000259" key="3">
    <source>
        <dbReference type="PROSITE" id="PS50110"/>
    </source>
</evidence>
<dbReference type="Pfam" id="PF00072">
    <property type="entry name" value="Response_reg"/>
    <property type="match status" value="1"/>
</dbReference>
<dbReference type="InterPro" id="IPR050595">
    <property type="entry name" value="Bact_response_regulator"/>
</dbReference>
<sequence>MSQPPTSQPPTAPTPITVLVVDDSKLARAVAVRLLRQARPDWAVREAAHAEEALSVMAGGRVDVALLDFNMPGKDGLALAAELRAERPGMPIAVISANIQDEVIARARDLEAAFLAKPLTGDALAGFLSGAALRLRRSGPS</sequence>
<accession>A0A0J6SRS7</accession>
<feature type="modified residue" description="4-aspartylphosphate" evidence="2">
    <location>
        <position position="68"/>
    </location>
</feature>
<evidence type="ECO:0000256" key="2">
    <source>
        <dbReference type="PROSITE-ProRule" id="PRU00169"/>
    </source>
</evidence>
<dbReference type="AlphaFoldDB" id="A0A0J6SRS7"/>
<dbReference type="Proteomes" id="UP000035929">
    <property type="component" value="Unassembled WGS sequence"/>
</dbReference>
<proteinExistence type="predicted"/>
<evidence type="ECO:0000256" key="1">
    <source>
        <dbReference type="ARBA" id="ARBA00022553"/>
    </source>
</evidence>
<dbReference type="RefSeq" id="WP_048463760.1">
    <property type="nucleotide sequence ID" value="NZ_JBNTQU010000002.1"/>
</dbReference>